<reference evidence="1" key="1">
    <citation type="submission" date="2020-10" db="EMBL/GenBank/DDBJ databases">
        <authorList>
            <person name="Gilroy R."/>
        </authorList>
    </citation>
    <scope>NUCLEOTIDE SEQUENCE</scope>
    <source>
        <strain evidence="1">23406</strain>
    </source>
</reference>
<comment type="caution">
    <text evidence="1">The sequence shown here is derived from an EMBL/GenBank/DDBJ whole genome shotgun (WGS) entry which is preliminary data.</text>
</comment>
<evidence type="ECO:0000313" key="1">
    <source>
        <dbReference type="EMBL" id="HIV00316.1"/>
    </source>
</evidence>
<name>A0A9D1NCZ9_9FIRM</name>
<sequence>MIVLDETLTLSPSDTAKHIAIPFSLPADGTELRIRYRYTPKRYEGEDAVDQVVACYGRYGLDCTEAEARKELPLNNLITLSLDGPHGWIGTAHRHLNDAVYCISQTPDPGFMPYRPRKGDYRAVVSTHAVLSDCVTVGIEGELIL</sequence>
<dbReference type="AlphaFoldDB" id="A0A9D1NCZ9"/>
<proteinExistence type="predicted"/>
<gene>
    <name evidence="1" type="ORF">IAB14_04280</name>
</gene>
<accession>A0A9D1NCZ9</accession>
<dbReference type="Proteomes" id="UP000886891">
    <property type="component" value="Unassembled WGS sequence"/>
</dbReference>
<evidence type="ECO:0000313" key="2">
    <source>
        <dbReference type="Proteomes" id="UP000886891"/>
    </source>
</evidence>
<protein>
    <submittedName>
        <fullName evidence="1">Uncharacterized protein</fullName>
    </submittedName>
</protein>
<reference evidence="1" key="2">
    <citation type="journal article" date="2021" name="PeerJ">
        <title>Extensive microbial diversity within the chicken gut microbiome revealed by metagenomics and culture.</title>
        <authorList>
            <person name="Gilroy R."/>
            <person name="Ravi A."/>
            <person name="Getino M."/>
            <person name="Pursley I."/>
            <person name="Horton D.L."/>
            <person name="Alikhan N.F."/>
            <person name="Baker D."/>
            <person name="Gharbi K."/>
            <person name="Hall N."/>
            <person name="Watson M."/>
            <person name="Adriaenssens E.M."/>
            <person name="Foster-Nyarko E."/>
            <person name="Jarju S."/>
            <person name="Secka A."/>
            <person name="Antonio M."/>
            <person name="Oren A."/>
            <person name="Chaudhuri R.R."/>
            <person name="La Ragione R."/>
            <person name="Hildebrand F."/>
            <person name="Pallen M.J."/>
        </authorList>
    </citation>
    <scope>NUCLEOTIDE SEQUENCE</scope>
    <source>
        <strain evidence="1">23406</strain>
    </source>
</reference>
<organism evidence="1 2">
    <name type="scientific">Candidatus Stercoripulliclostridium merdipullorum</name>
    <dbReference type="NCBI Taxonomy" id="2840952"/>
    <lineage>
        <taxon>Bacteria</taxon>
        <taxon>Bacillati</taxon>
        <taxon>Bacillota</taxon>
        <taxon>Clostridia</taxon>
        <taxon>Eubacteriales</taxon>
        <taxon>Candidatus Stercoripulliclostridium</taxon>
    </lineage>
</organism>
<dbReference type="EMBL" id="DVOH01000031">
    <property type="protein sequence ID" value="HIV00316.1"/>
    <property type="molecule type" value="Genomic_DNA"/>
</dbReference>